<dbReference type="Pfam" id="PF05832">
    <property type="entry name" value="DUF846"/>
    <property type="match status" value="1"/>
</dbReference>
<feature type="region of interest" description="Disordered" evidence="10">
    <location>
        <begin position="596"/>
        <end position="617"/>
    </location>
</feature>
<evidence type="ECO:0000256" key="1">
    <source>
        <dbReference type="ARBA" id="ARBA00004123"/>
    </source>
</evidence>
<comment type="subcellular location">
    <subcellularLocation>
        <location evidence="2">Membrane</location>
        <topology evidence="2">Multi-pass membrane protein</topology>
    </subcellularLocation>
    <subcellularLocation>
        <location evidence="1">Nucleus</location>
    </subcellularLocation>
</comment>
<evidence type="ECO:0000256" key="11">
    <source>
        <dbReference type="SAM" id="Phobius"/>
    </source>
</evidence>
<evidence type="ECO:0000256" key="5">
    <source>
        <dbReference type="ARBA" id="ARBA00022692"/>
    </source>
</evidence>
<dbReference type="InterPro" id="IPR008564">
    <property type="entry name" value="TVP23-like"/>
</dbReference>
<dbReference type="GO" id="GO:0071013">
    <property type="term" value="C:catalytic step 2 spliceosome"/>
    <property type="evidence" value="ECO:0007669"/>
    <property type="project" value="TreeGrafter"/>
</dbReference>
<dbReference type="GO" id="GO:0016020">
    <property type="term" value="C:membrane"/>
    <property type="evidence" value="ECO:0007669"/>
    <property type="project" value="UniProtKB-SubCell"/>
</dbReference>
<feature type="compositionally biased region" description="Low complexity" evidence="10">
    <location>
        <begin position="25"/>
        <end position="41"/>
    </location>
</feature>
<evidence type="ECO:0000256" key="2">
    <source>
        <dbReference type="ARBA" id="ARBA00004141"/>
    </source>
</evidence>
<dbReference type="GO" id="GO:0006396">
    <property type="term" value="P:RNA processing"/>
    <property type="evidence" value="ECO:0007669"/>
    <property type="project" value="InterPro"/>
</dbReference>
<dbReference type="GO" id="GO:1902369">
    <property type="term" value="P:negative regulation of RNA catabolic process"/>
    <property type="evidence" value="ECO:0007669"/>
    <property type="project" value="TreeGrafter"/>
</dbReference>
<dbReference type="EMBL" id="CP086717">
    <property type="protein sequence ID" value="WOO82379.1"/>
    <property type="molecule type" value="Genomic_DNA"/>
</dbReference>
<comment type="similarity">
    <text evidence="4">Belongs to the NRDE2 family.</text>
</comment>
<evidence type="ECO:0000256" key="10">
    <source>
        <dbReference type="SAM" id="MobiDB-lite"/>
    </source>
</evidence>
<evidence type="ECO:0000256" key="3">
    <source>
        <dbReference type="ARBA" id="ARBA00005467"/>
    </source>
</evidence>
<reference evidence="12" key="1">
    <citation type="submission" date="2023-10" db="EMBL/GenBank/DDBJ databases">
        <authorList>
            <person name="Noh H."/>
        </authorList>
    </citation>
    <scope>NUCLEOTIDE SEQUENCE</scope>
    <source>
        <strain evidence="12">DUCC4014</strain>
    </source>
</reference>
<protein>
    <submittedName>
        <fullName evidence="12">Golgi apparatus membrane protein TVP23</fullName>
    </submittedName>
</protein>
<gene>
    <name evidence="12" type="primary">TVP23</name>
    <name evidence="12" type="ORF">LOC62_04G005869</name>
</gene>
<dbReference type="InterPro" id="IPR011990">
    <property type="entry name" value="TPR-like_helical_dom_sf"/>
</dbReference>
<keyword evidence="5 11" id="KW-0812">Transmembrane</keyword>
<feature type="transmembrane region" description="Helical" evidence="11">
    <location>
        <begin position="1275"/>
        <end position="1294"/>
    </location>
</feature>
<dbReference type="GeneID" id="87809097"/>
<evidence type="ECO:0000256" key="9">
    <source>
        <dbReference type="ARBA" id="ARBA00023242"/>
    </source>
</evidence>
<feature type="region of interest" description="Disordered" evidence="10">
    <location>
        <begin position="1"/>
        <end position="193"/>
    </location>
</feature>
<dbReference type="SMART" id="SM00386">
    <property type="entry name" value="HAT"/>
    <property type="match status" value="3"/>
</dbReference>
<dbReference type="InterPro" id="IPR003107">
    <property type="entry name" value="HAT"/>
</dbReference>
<evidence type="ECO:0000256" key="7">
    <source>
        <dbReference type="ARBA" id="ARBA00022989"/>
    </source>
</evidence>
<dbReference type="Gene3D" id="1.25.40.10">
    <property type="entry name" value="Tetratricopeptide repeat domain"/>
    <property type="match status" value="2"/>
</dbReference>
<keyword evidence="6" id="KW-0677">Repeat</keyword>
<dbReference type="PANTHER" id="PTHR13471">
    <property type="entry name" value="TETRATRICOPEPTIDE-LIKE HELICAL"/>
    <property type="match status" value="1"/>
</dbReference>
<feature type="transmembrane region" description="Helical" evidence="11">
    <location>
        <begin position="1425"/>
        <end position="1443"/>
    </location>
</feature>
<keyword evidence="7 11" id="KW-1133">Transmembrane helix</keyword>
<evidence type="ECO:0000256" key="6">
    <source>
        <dbReference type="ARBA" id="ARBA00022737"/>
    </source>
</evidence>
<evidence type="ECO:0000256" key="4">
    <source>
        <dbReference type="ARBA" id="ARBA00009265"/>
    </source>
</evidence>
<feature type="transmembrane region" description="Helical" evidence="11">
    <location>
        <begin position="1362"/>
        <end position="1382"/>
    </location>
</feature>
<dbReference type="Pfam" id="PF08424">
    <property type="entry name" value="NRDE-2"/>
    <property type="match status" value="1"/>
</dbReference>
<keyword evidence="9" id="KW-0539">Nucleus</keyword>
<organism evidence="12 13">
    <name type="scientific">Vanrija pseudolonga</name>
    <dbReference type="NCBI Taxonomy" id="143232"/>
    <lineage>
        <taxon>Eukaryota</taxon>
        <taxon>Fungi</taxon>
        <taxon>Dikarya</taxon>
        <taxon>Basidiomycota</taxon>
        <taxon>Agaricomycotina</taxon>
        <taxon>Tremellomycetes</taxon>
        <taxon>Trichosporonales</taxon>
        <taxon>Trichosporonaceae</taxon>
        <taxon>Vanrija</taxon>
    </lineage>
</organism>
<dbReference type="InterPro" id="IPR013633">
    <property type="entry name" value="NRDE-2"/>
</dbReference>
<dbReference type="GO" id="GO:0031048">
    <property type="term" value="P:regulatory ncRNA-mediated heterochromatin formation"/>
    <property type="evidence" value="ECO:0007669"/>
    <property type="project" value="TreeGrafter"/>
</dbReference>
<feature type="transmembrane region" description="Helical" evidence="11">
    <location>
        <begin position="1301"/>
        <end position="1317"/>
    </location>
</feature>
<evidence type="ECO:0000256" key="8">
    <source>
        <dbReference type="ARBA" id="ARBA00023136"/>
    </source>
</evidence>
<keyword evidence="8 11" id="KW-0472">Membrane</keyword>
<sequence>MAAPQAFLSFPDLPGLSAGKEEGKASAPAPASSFSSFPDLDLGGGKEGRERDDRERRKRPRDDESGHLPRDRDRERERERDRDRDGERDRERDKRRDRDRHRERDAHRSRRSSRERERDRERPRDRDRERDRHRDRGHDDDRNREERRKERKRERERELAYDLVKKDDRGSREKKDDAGAWYESSSKAKDERTPSKEFFIDTAGDKSVIQYAVSSSSSAPRYYRDGRGRVLGLSDGIRIVHSRDRTQKGIEVARLGRPYIPRYSTRQTASQARILLRPAEADGDLLSNFTPFDSAPRRRIEEDTLPSYRAITKEDSSDEDEFTALQTVLGAASTLEDDVKSRTVEFERHLASHPDDVDEWIKFSKLHLRLAPDAASSAFLDPATQPTTRANAEVTLAMLTRAFEAHPSNFLSADLHQAFLDAAAVYWPPAKVTERWVNVLRALTERGATEESMMPLYLGYIAWREGQGFGQAGDGSGGGGGVDKVVEVYLECLDRLRLSGEQDAPSEAREENQVYLLLRACLFLKQTGYTERALAIFQALMEITFFKPDHLRAPRPPFDQQRWFRGVLEDFEYFWDSELPRLGEAGCKGWKATHSADDDGEVLTEPSMPRPKTGTEDPYTRWLEAERHAESAYPLPGRARVVDTLEDDPFHTILFSDVEPFLFPVQTPTARLQLIYAFFNFLGLPFTPADVPTSSPSSTDPHLRWAISQNAGLRNAFWPPRPSTKKILWQTVGGEPMDPEQPRSLTSPFGAPVKSWMSDRRTLFGGKDWFRDLSAVDLEHVNIDVARNGLTMLRPLVPDPSFVLSTFAFEAALSPKAAVKVAKSVLSSDRDNLALWDGYARLERQRGNLAAARQVYVTAIQAAQQRAGVAGANQADLQLDTVELWAAWAEMEWESGEEARCVEVLGMAAGQNLGQLDVAANPSHDPRPLSAVAILKARQYYATKPADSTSHLALTSLFFYLMDGIEAVRSLLLGLIKSLPTGHPQAEEAYQLLIRIVYVHTSQHASPAPLARDILEQAIEAFPNNTMFLGLYLWGEAGARVYGRIQRLVSQLTSKDSGVVSLLWSVWAEGVGSSRTFWDEGGGGAERVRRALDRAINSTNGKHSAALWMLYIEFETHMGKPAAAKALVYRAIAAIGGCKDLYLAAFSPLLRPSFSPRELRALSELMAERGIRTRVPTETYWEDGDYDEADVVEGEDEEDIEEFDNGDYEYKNLRGTIEADDDVPTSSYPTGNIGQSTAPKPAAAREPVVLVPGTTASSAEQGGIAGILKASSHPVALFFLFFFRSAAIAVYVLCGLFTKDYVLSIVLVVVLLSLDFWNTRNVAGRTLVGLRYWNEVDEDGESSWVFESRDASHVANAIDSKMFWIALYTFPVGWIALLIFSIFSFSISFIPIVLLALVFNLSNVVGFTYADRDAQKRFQNASSNLFALGGLGGLGGQVLGGVVRNSVGRVFR</sequence>
<dbReference type="SUPFAM" id="SSF48452">
    <property type="entry name" value="TPR-like"/>
    <property type="match status" value="2"/>
</dbReference>
<feature type="region of interest" description="Disordered" evidence="10">
    <location>
        <begin position="1221"/>
        <end position="1243"/>
    </location>
</feature>
<evidence type="ECO:0000313" key="12">
    <source>
        <dbReference type="EMBL" id="WOO82379.1"/>
    </source>
</evidence>
<feature type="compositionally biased region" description="Polar residues" evidence="10">
    <location>
        <begin position="1224"/>
        <end position="1238"/>
    </location>
</feature>
<feature type="compositionally biased region" description="Basic and acidic residues" evidence="10">
    <location>
        <begin position="44"/>
        <end position="178"/>
    </location>
</feature>
<comment type="similarity">
    <text evidence="3">Belongs to the TVP23 family.</text>
</comment>
<feature type="transmembrane region" description="Helical" evidence="11">
    <location>
        <begin position="1389"/>
        <end position="1410"/>
    </location>
</feature>
<evidence type="ECO:0000313" key="13">
    <source>
        <dbReference type="Proteomes" id="UP000827549"/>
    </source>
</evidence>
<name>A0AAF1BMT2_9TREE</name>
<proteinExistence type="inferred from homology"/>
<dbReference type="Proteomes" id="UP000827549">
    <property type="component" value="Chromosome 4"/>
</dbReference>
<dbReference type="RefSeq" id="XP_062628411.1">
    <property type="nucleotide sequence ID" value="XM_062772427.1"/>
</dbReference>
<dbReference type="PANTHER" id="PTHR13471:SF0">
    <property type="entry name" value="NUCLEAR EXOSOME REGULATOR NRDE2"/>
    <property type="match status" value="1"/>
</dbReference>
<keyword evidence="13" id="KW-1185">Reference proteome</keyword>
<accession>A0AAF1BMT2</accession>